<evidence type="ECO:0000256" key="8">
    <source>
        <dbReference type="ARBA" id="ARBA00023049"/>
    </source>
</evidence>
<dbReference type="EMBL" id="VLTO01000006">
    <property type="protein sequence ID" value="KAA0176746.1"/>
    <property type="molecule type" value="Genomic_DNA"/>
</dbReference>
<feature type="compositionally biased region" description="Low complexity" evidence="12">
    <location>
        <begin position="882"/>
        <end position="899"/>
    </location>
</feature>
<feature type="compositionally biased region" description="Acidic residues" evidence="12">
    <location>
        <begin position="699"/>
        <end position="821"/>
    </location>
</feature>
<dbReference type="InterPro" id="IPR015211">
    <property type="entry name" value="Peptidase_M1_C"/>
</dbReference>
<dbReference type="Gene3D" id="3.30.2010.30">
    <property type="match status" value="1"/>
</dbReference>
<evidence type="ECO:0000256" key="1">
    <source>
        <dbReference type="ARBA" id="ARBA00004496"/>
    </source>
</evidence>
<comment type="subcellular location">
    <subcellularLocation>
        <location evidence="1">Cytoplasm</location>
    </subcellularLocation>
</comment>
<dbReference type="PRINTS" id="PR00756">
    <property type="entry name" value="ALADIPTASE"/>
</dbReference>
<feature type="binding site" evidence="10">
    <location>
        <begin position="156"/>
        <end position="158"/>
    </location>
    <ligand>
        <name>a peptide</name>
        <dbReference type="ChEBI" id="CHEBI:60466"/>
    </ligand>
</feature>
<evidence type="ECO:0000256" key="9">
    <source>
        <dbReference type="PIRSR" id="PIRSR634015-1"/>
    </source>
</evidence>
<dbReference type="Proteomes" id="UP000322899">
    <property type="component" value="Unassembled WGS sequence"/>
</dbReference>
<feature type="domain" description="Peptidase M1 leukotriene A4 hydrolase/aminopeptidase C-terminal" evidence="14">
    <location>
        <begin position="515"/>
        <end position="669"/>
    </location>
</feature>
<dbReference type="GO" id="GO:0008237">
    <property type="term" value="F:metallopeptidase activity"/>
    <property type="evidence" value="ECO:0007669"/>
    <property type="project" value="UniProtKB-KW"/>
</dbReference>
<dbReference type="CDD" id="cd09599">
    <property type="entry name" value="M1_LTA4H"/>
    <property type="match status" value="1"/>
</dbReference>
<evidence type="ECO:0000256" key="13">
    <source>
        <dbReference type="SAM" id="Phobius"/>
    </source>
</evidence>
<dbReference type="Gene3D" id="2.60.40.1730">
    <property type="entry name" value="tricorn interacting facor f3 domain"/>
    <property type="match status" value="1"/>
</dbReference>
<feature type="compositionally biased region" description="Basic and acidic residues" evidence="12">
    <location>
        <begin position="872"/>
        <end position="881"/>
    </location>
</feature>
<dbReference type="InterPro" id="IPR016024">
    <property type="entry name" value="ARM-type_fold"/>
</dbReference>
<reference evidence="15 16" key="1">
    <citation type="submission" date="2019-07" db="EMBL/GenBank/DDBJ databases">
        <title>Genomes of Cafeteria roenbergensis.</title>
        <authorList>
            <person name="Fischer M.G."/>
            <person name="Hackl T."/>
            <person name="Roman M."/>
        </authorList>
    </citation>
    <scope>NUCLEOTIDE SEQUENCE [LARGE SCALE GENOMIC DNA]</scope>
    <source>
        <strain evidence="15 16">E4-10P</strain>
    </source>
</reference>
<feature type="transmembrane region" description="Helical" evidence="13">
    <location>
        <begin position="917"/>
        <end position="939"/>
    </location>
</feature>
<accession>A0A5A8EFV9</accession>
<dbReference type="Pfam" id="PF09127">
    <property type="entry name" value="Leuk-A4-hydro_C"/>
    <property type="match status" value="1"/>
</dbReference>
<dbReference type="InterPro" id="IPR042097">
    <property type="entry name" value="Aminopeptidase_N-like_N_sf"/>
</dbReference>
<feature type="binding site" evidence="11">
    <location>
        <position position="342"/>
    </location>
    <ligand>
        <name>Zn(2+)</name>
        <dbReference type="ChEBI" id="CHEBI:29105"/>
        <note>catalytic</note>
    </ligand>
</feature>
<dbReference type="GO" id="GO:0006508">
    <property type="term" value="P:proteolysis"/>
    <property type="evidence" value="ECO:0007669"/>
    <property type="project" value="UniProtKB-KW"/>
</dbReference>
<dbReference type="InterPro" id="IPR049980">
    <property type="entry name" value="LTA4H_cat"/>
</dbReference>
<dbReference type="Pfam" id="PF01433">
    <property type="entry name" value="Peptidase_M1"/>
    <property type="match status" value="1"/>
</dbReference>
<feature type="active site" description="Proton donor" evidence="9">
    <location>
        <position position="421"/>
    </location>
</feature>
<feature type="binding site" evidence="11">
    <location>
        <position position="323"/>
    </location>
    <ligand>
        <name>Zn(2+)</name>
        <dbReference type="ChEBI" id="CHEBI:29105"/>
        <note>catalytic</note>
    </ligand>
</feature>
<dbReference type="SUPFAM" id="SSF55486">
    <property type="entry name" value="Metalloproteases ('zincins'), catalytic domain"/>
    <property type="match status" value="1"/>
</dbReference>
<feature type="compositionally biased region" description="Low complexity" evidence="12">
    <location>
        <begin position="829"/>
        <end position="851"/>
    </location>
</feature>
<evidence type="ECO:0000256" key="10">
    <source>
        <dbReference type="PIRSR" id="PIRSR634015-2"/>
    </source>
</evidence>
<comment type="caution">
    <text evidence="15">The sequence shown here is derived from an EMBL/GenBank/DDBJ whole genome shotgun (WGS) entry which is preliminary data.</text>
</comment>
<evidence type="ECO:0000256" key="7">
    <source>
        <dbReference type="ARBA" id="ARBA00022833"/>
    </source>
</evidence>
<dbReference type="PANTHER" id="PTHR45726:SF3">
    <property type="entry name" value="LEUKOTRIENE A-4 HYDROLASE"/>
    <property type="match status" value="1"/>
</dbReference>
<evidence type="ECO:0000256" key="11">
    <source>
        <dbReference type="PIRSR" id="PIRSR634015-3"/>
    </source>
</evidence>
<dbReference type="InterPro" id="IPR038502">
    <property type="entry name" value="M1_LTA-4_hydro/amino_C_sf"/>
</dbReference>
<dbReference type="GO" id="GO:0005829">
    <property type="term" value="C:cytosol"/>
    <property type="evidence" value="ECO:0007669"/>
    <property type="project" value="TreeGrafter"/>
</dbReference>
<dbReference type="OrthoDB" id="79562at2759"/>
<feature type="compositionally biased region" description="Basic and acidic residues" evidence="12">
    <location>
        <begin position="856"/>
        <end position="865"/>
    </location>
</feature>
<keyword evidence="8" id="KW-0482">Metalloprotease</keyword>
<dbReference type="InterPro" id="IPR001930">
    <property type="entry name" value="Peptidase_M1"/>
</dbReference>
<feature type="binding site" evidence="10">
    <location>
        <begin position="625"/>
        <end position="627"/>
    </location>
    <ligand>
        <name>a peptide</name>
        <dbReference type="ChEBI" id="CHEBI:60466"/>
    </ligand>
</feature>
<feature type="binding site" evidence="10">
    <location>
        <begin position="290"/>
        <end position="295"/>
    </location>
    <ligand>
        <name>a peptide</name>
        <dbReference type="ChEBI" id="CHEBI:60466"/>
    </ligand>
</feature>
<gene>
    <name evidence="15" type="ORF">FNF27_01568</name>
</gene>
<feature type="active site" description="Proton acceptor" evidence="9">
    <location>
        <position position="320"/>
    </location>
</feature>
<feature type="region of interest" description="Disordered" evidence="12">
    <location>
        <begin position="681"/>
        <end position="899"/>
    </location>
</feature>
<keyword evidence="4" id="KW-0645">Protease</keyword>
<name>A0A5A8EFV9_CAFRO</name>
<comment type="cofactor">
    <cofactor evidence="11">
        <name>Zn(2+)</name>
        <dbReference type="ChEBI" id="CHEBI:29105"/>
    </cofactor>
    <text evidence="11">Binds 1 zinc ion per subunit.</text>
</comment>
<keyword evidence="13" id="KW-1133">Transmembrane helix</keyword>
<dbReference type="Pfam" id="PF17900">
    <property type="entry name" value="Peptidase_M1_N"/>
    <property type="match status" value="1"/>
</dbReference>
<dbReference type="GO" id="GO:0008270">
    <property type="term" value="F:zinc ion binding"/>
    <property type="evidence" value="ECO:0007669"/>
    <property type="project" value="InterPro"/>
</dbReference>
<dbReference type="Gene3D" id="1.25.40.320">
    <property type="entry name" value="Peptidase M1, leukotriene A4 hydrolase/aminopeptidase C-terminal domain"/>
    <property type="match status" value="1"/>
</dbReference>
<dbReference type="FunFam" id="3.30.2010.30:FF:000001">
    <property type="entry name" value="Leukotriene A(4) hydrolase"/>
    <property type="match status" value="1"/>
</dbReference>
<evidence type="ECO:0000256" key="5">
    <source>
        <dbReference type="ARBA" id="ARBA00022723"/>
    </source>
</evidence>
<dbReference type="InterPro" id="IPR014782">
    <property type="entry name" value="Peptidase_M1_dom"/>
</dbReference>
<dbReference type="SMART" id="SM01263">
    <property type="entry name" value="Leuk-A4-hydro_C"/>
    <property type="match status" value="1"/>
</dbReference>
<evidence type="ECO:0000313" key="16">
    <source>
        <dbReference type="Proteomes" id="UP000322899"/>
    </source>
</evidence>
<keyword evidence="7 11" id="KW-0862">Zinc</keyword>
<evidence type="ECO:0000313" key="15">
    <source>
        <dbReference type="EMBL" id="KAA0176746.1"/>
    </source>
</evidence>
<keyword evidence="6" id="KW-0378">Hydrolase</keyword>
<keyword evidence="13" id="KW-0812">Transmembrane</keyword>
<comment type="similarity">
    <text evidence="2">Belongs to the peptidase M1 family.</text>
</comment>
<dbReference type="SUPFAM" id="SSF48371">
    <property type="entry name" value="ARM repeat"/>
    <property type="match status" value="1"/>
</dbReference>
<evidence type="ECO:0000256" key="12">
    <source>
        <dbReference type="SAM" id="MobiDB-lite"/>
    </source>
</evidence>
<sequence length="946" mass="99194">MASDGAPASAAALRARNLDCPSTLSNFLDLVVTNMHLDLAVDFEAEVIEGTVKYTAEARSPSEPSELVLDTRHLEVIRVEANGAVIVGEGIPILFKGSEDTAPFGRALHIPLGTSIAEGESVECSVTYRTTSQSSAVQFLKAEQTADKEAPFLFTQCQAIHARSLLPCQDTPGVKCTFTSSVRVPTGITALMSALPDADPVVSEDGAFTTFSFKQPVPVPSYLIAVAAGLLAQRPLAGEETMSVWAEPSIVDASAHEFAETPAFVRAAESIMGPYEWGRYDLLVLPPTFPYGGMENPCLTFVTPTLLAGDRSLADVVAHEICHSWAGNLVTCATWEHFWLNEGATMMAQRLIVAAVSEASSSPHWGAVRGETNFQFDAAGGEEVLNRAVDDFVDRGQSPFTVLVPALDGVDPDDSFSSVPYEKGFLLFDTIRRVVGDRARFLGWFKSWFATFRRRCATSEDLKLHVIDHFAAAEGSGLASDGAAPIDMASAIAWDDWFALEGRAVTSPLEWDDAGIRTGCSSLAAAWAAGVGSDSSAMDGWSAGQKIRFLDEVVRTAKTMRSEGKRIALSTVSRMDAAFGFGASKNCEIAFRWLCLRIAAGDILPSEHSAGCLEDAKQFLRTYGRMKYVRPLFQRLLRDTGSRAAAVELAAELASFYHPICSKVVAGDVALETGREATDSLALEPVGAATADAEAPAATEEEDDDADAEAPAATEEEDDDADAEAPAATEEDDDADAEAPAATEEDDDADAEAPAATEEDDDADAEAPAATEEDDDADAEAPAATEEDDDADAEAPAATEEDDDADAEAPAATEEDDDADAEAPSAGPALGASKTAGAAAAASTAGQTRGALTAALRRDQAKIEAKSALSPDEQREAEALAKELASSADSPAAGGAGASASLWSGIMSKEISGPAAGWVPMLLAGSVVLCGAALVVFAARRISSSD</sequence>
<evidence type="ECO:0000256" key="6">
    <source>
        <dbReference type="ARBA" id="ARBA00022801"/>
    </source>
</evidence>
<dbReference type="InterPro" id="IPR034015">
    <property type="entry name" value="M1_LTA4H"/>
</dbReference>
<dbReference type="Gene3D" id="1.10.390.10">
    <property type="entry name" value="Neutral Protease Domain 2"/>
    <property type="match status" value="1"/>
</dbReference>
<dbReference type="AlphaFoldDB" id="A0A5A8EFV9"/>
<keyword evidence="3" id="KW-0963">Cytoplasm</keyword>
<protein>
    <recommendedName>
        <fullName evidence="14">Peptidase M1 leukotriene A4 hydrolase/aminopeptidase C-terminal domain-containing protein</fullName>
    </recommendedName>
</protein>
<keyword evidence="5 11" id="KW-0479">Metal-binding</keyword>
<evidence type="ECO:0000259" key="14">
    <source>
        <dbReference type="SMART" id="SM01263"/>
    </source>
</evidence>
<evidence type="ECO:0000256" key="3">
    <source>
        <dbReference type="ARBA" id="ARBA00022490"/>
    </source>
</evidence>
<dbReference type="InterPro" id="IPR045357">
    <property type="entry name" value="Aminopeptidase_N-like_N"/>
</dbReference>
<feature type="binding site" evidence="11">
    <location>
        <position position="319"/>
    </location>
    <ligand>
        <name>Zn(2+)</name>
        <dbReference type="ChEBI" id="CHEBI:29105"/>
        <note>catalytic</note>
    </ligand>
</feature>
<keyword evidence="13" id="KW-0472">Membrane</keyword>
<organism evidence="15 16">
    <name type="scientific">Cafeteria roenbergensis</name>
    <name type="common">Marine flagellate</name>
    <dbReference type="NCBI Taxonomy" id="33653"/>
    <lineage>
        <taxon>Eukaryota</taxon>
        <taxon>Sar</taxon>
        <taxon>Stramenopiles</taxon>
        <taxon>Bigyra</taxon>
        <taxon>Opalozoa</taxon>
        <taxon>Bicosoecida</taxon>
        <taxon>Cafeteriaceae</taxon>
        <taxon>Cafeteria</taxon>
    </lineage>
</organism>
<evidence type="ECO:0000256" key="4">
    <source>
        <dbReference type="ARBA" id="ARBA00022670"/>
    </source>
</evidence>
<evidence type="ECO:0000256" key="2">
    <source>
        <dbReference type="ARBA" id="ARBA00010136"/>
    </source>
</evidence>
<dbReference type="PANTHER" id="PTHR45726">
    <property type="entry name" value="LEUKOTRIENE A-4 HYDROLASE"/>
    <property type="match status" value="1"/>
</dbReference>
<dbReference type="SUPFAM" id="SSF63737">
    <property type="entry name" value="Leukotriene A4 hydrolase N-terminal domain"/>
    <property type="match status" value="1"/>
</dbReference>
<proteinExistence type="inferred from homology"/>
<feature type="compositionally biased region" description="Low complexity" evidence="12">
    <location>
        <begin position="688"/>
        <end position="698"/>
    </location>
</feature>
<dbReference type="InterPro" id="IPR027268">
    <property type="entry name" value="Peptidase_M4/M1_CTD_sf"/>
</dbReference>